<reference evidence="1 4" key="2">
    <citation type="submission" date="2021-01" db="EMBL/GenBank/DDBJ databases">
        <title>Whole genome shotgun sequence of Actinoplanes lobatus NBRC 12513.</title>
        <authorList>
            <person name="Komaki H."/>
            <person name="Tamura T."/>
        </authorList>
    </citation>
    <scope>NUCLEOTIDE SEQUENCE [LARGE SCALE GENOMIC DNA]</scope>
    <source>
        <strain evidence="1 4">NBRC 12513</strain>
    </source>
</reference>
<reference evidence="2 3" key="1">
    <citation type="submission" date="2020-08" db="EMBL/GenBank/DDBJ databases">
        <title>Sequencing the genomes of 1000 actinobacteria strains.</title>
        <authorList>
            <person name="Klenk H.-P."/>
        </authorList>
    </citation>
    <scope>NUCLEOTIDE SEQUENCE [LARGE SCALE GENOMIC DNA]</scope>
    <source>
        <strain evidence="2 3">DSM 43150</strain>
    </source>
</reference>
<evidence type="ECO:0000313" key="1">
    <source>
        <dbReference type="EMBL" id="GIE39857.1"/>
    </source>
</evidence>
<gene>
    <name evidence="1" type="ORF">Alo02nite_27550</name>
    <name evidence="2" type="ORF">BJ964_001743</name>
</gene>
<organism evidence="2 3">
    <name type="scientific">Actinoplanes lobatus</name>
    <dbReference type="NCBI Taxonomy" id="113568"/>
    <lineage>
        <taxon>Bacteria</taxon>
        <taxon>Bacillati</taxon>
        <taxon>Actinomycetota</taxon>
        <taxon>Actinomycetes</taxon>
        <taxon>Micromonosporales</taxon>
        <taxon>Micromonosporaceae</taxon>
        <taxon>Actinoplanes</taxon>
    </lineage>
</organism>
<name>A0A7W7HBP4_9ACTN</name>
<protein>
    <submittedName>
        <fullName evidence="2">Uncharacterized protein</fullName>
    </submittedName>
</protein>
<evidence type="ECO:0000313" key="2">
    <source>
        <dbReference type="EMBL" id="MBB4747582.1"/>
    </source>
</evidence>
<sequence length="64" mass="7123">MTVYQPEDEHCHGECTNTYDAETFELIDEGEECAHCDCCCPCLACEYGPRDGMLLHPEQPNPAG</sequence>
<dbReference type="AlphaFoldDB" id="A0A7W7HBP4"/>
<comment type="caution">
    <text evidence="2">The sequence shown here is derived from an EMBL/GenBank/DDBJ whole genome shotgun (WGS) entry which is preliminary data.</text>
</comment>
<dbReference type="EMBL" id="BOMP01000035">
    <property type="protein sequence ID" value="GIE39857.1"/>
    <property type="molecule type" value="Genomic_DNA"/>
</dbReference>
<proteinExistence type="predicted"/>
<dbReference type="RefSeq" id="WP_188120205.1">
    <property type="nucleotide sequence ID" value="NZ_BOMP01000035.1"/>
</dbReference>
<dbReference type="Proteomes" id="UP000631312">
    <property type="component" value="Unassembled WGS sequence"/>
</dbReference>
<evidence type="ECO:0000313" key="3">
    <source>
        <dbReference type="Proteomes" id="UP000590511"/>
    </source>
</evidence>
<accession>A0A7W7HBP4</accession>
<evidence type="ECO:0000313" key="4">
    <source>
        <dbReference type="Proteomes" id="UP000631312"/>
    </source>
</evidence>
<dbReference type="EMBL" id="JACHNC010000001">
    <property type="protein sequence ID" value="MBB4747582.1"/>
    <property type="molecule type" value="Genomic_DNA"/>
</dbReference>
<keyword evidence="4" id="KW-1185">Reference proteome</keyword>
<dbReference type="Proteomes" id="UP000590511">
    <property type="component" value="Unassembled WGS sequence"/>
</dbReference>